<dbReference type="EMBL" id="SDMP01000012">
    <property type="protein sequence ID" value="RYR26642.1"/>
    <property type="molecule type" value="Genomic_DNA"/>
</dbReference>
<dbReference type="PANTHER" id="PTHR36080">
    <property type="entry name" value="DBJ|BAA96220.1"/>
    <property type="match status" value="1"/>
</dbReference>
<gene>
    <name evidence="2" type="ORF">Ahy_B02g060921</name>
</gene>
<evidence type="ECO:0000313" key="2">
    <source>
        <dbReference type="EMBL" id="RYR26642.1"/>
    </source>
</evidence>
<dbReference type="Proteomes" id="UP000289738">
    <property type="component" value="Chromosome B02"/>
</dbReference>
<feature type="domain" description="Glycoside hydrolase 35 catalytic" evidence="1">
    <location>
        <begin position="44"/>
        <end position="75"/>
    </location>
</feature>
<protein>
    <recommendedName>
        <fullName evidence="1">Glycoside hydrolase 35 catalytic domain-containing protein</fullName>
    </recommendedName>
</protein>
<dbReference type="PANTHER" id="PTHR36080:SF1">
    <property type="entry name" value="DBJ|BAA96220.1"/>
    <property type="match status" value="1"/>
</dbReference>
<dbReference type="STRING" id="3818.A0A445AJP0"/>
<comment type="caution">
    <text evidence="2">The sequence shown here is derived from an EMBL/GenBank/DDBJ whole genome shotgun (WGS) entry which is preliminary data.</text>
</comment>
<dbReference type="InterPro" id="IPR031330">
    <property type="entry name" value="Gly_Hdrlase_35_cat"/>
</dbReference>
<accession>A0A445AJP0</accession>
<proteinExistence type="predicted"/>
<keyword evidence="3" id="KW-1185">Reference proteome</keyword>
<dbReference type="AlphaFoldDB" id="A0A445AJP0"/>
<evidence type="ECO:0000313" key="3">
    <source>
        <dbReference type="Proteomes" id="UP000289738"/>
    </source>
</evidence>
<reference evidence="2 3" key="1">
    <citation type="submission" date="2019-01" db="EMBL/GenBank/DDBJ databases">
        <title>Sequencing of cultivated peanut Arachis hypogaea provides insights into genome evolution and oil improvement.</title>
        <authorList>
            <person name="Chen X."/>
        </authorList>
    </citation>
    <scope>NUCLEOTIDE SEQUENCE [LARGE SCALE GENOMIC DNA]</scope>
    <source>
        <strain evidence="3">cv. Fuhuasheng</strain>
        <tissue evidence="2">Leaves</tissue>
    </source>
</reference>
<evidence type="ECO:0000259" key="1">
    <source>
        <dbReference type="Pfam" id="PF01301"/>
    </source>
</evidence>
<organism evidence="2 3">
    <name type="scientific">Arachis hypogaea</name>
    <name type="common">Peanut</name>
    <dbReference type="NCBI Taxonomy" id="3818"/>
    <lineage>
        <taxon>Eukaryota</taxon>
        <taxon>Viridiplantae</taxon>
        <taxon>Streptophyta</taxon>
        <taxon>Embryophyta</taxon>
        <taxon>Tracheophyta</taxon>
        <taxon>Spermatophyta</taxon>
        <taxon>Magnoliopsida</taxon>
        <taxon>eudicotyledons</taxon>
        <taxon>Gunneridae</taxon>
        <taxon>Pentapetalae</taxon>
        <taxon>rosids</taxon>
        <taxon>fabids</taxon>
        <taxon>Fabales</taxon>
        <taxon>Fabaceae</taxon>
        <taxon>Papilionoideae</taxon>
        <taxon>50 kb inversion clade</taxon>
        <taxon>dalbergioids sensu lato</taxon>
        <taxon>Dalbergieae</taxon>
        <taxon>Pterocarpus clade</taxon>
        <taxon>Arachis</taxon>
    </lineage>
</organism>
<sequence length="128" mass="14985">MRRQPSQLSRRECSSNGIVEAVLAPTNARDMINEIENRSSHLLAYNFERRYDLVRFMKITHKTGLYAHLRIGPYVYVHVFKTIEEVFELYMEDLRAKQEEITKHDNDIKLIEDIIQTLGGKESISTSI</sequence>
<dbReference type="Gene3D" id="3.20.20.80">
    <property type="entry name" value="Glycosidases"/>
    <property type="match status" value="1"/>
</dbReference>
<name>A0A445AJP0_ARAHY</name>
<dbReference type="Pfam" id="PF01301">
    <property type="entry name" value="Glyco_hydro_35"/>
    <property type="match status" value="1"/>
</dbReference>